<evidence type="ECO:0000313" key="2">
    <source>
        <dbReference type="Proteomes" id="UP000289738"/>
    </source>
</evidence>
<comment type="caution">
    <text evidence="1">The sequence shown here is derived from an EMBL/GenBank/DDBJ whole genome shotgun (WGS) entry which is preliminary data.</text>
</comment>
<dbReference type="Proteomes" id="UP000289738">
    <property type="component" value="Chromosome A09"/>
</dbReference>
<name>A0A445BCN3_ARAHY</name>
<organism evidence="1 2">
    <name type="scientific">Arachis hypogaea</name>
    <name type="common">Peanut</name>
    <dbReference type="NCBI Taxonomy" id="3818"/>
    <lineage>
        <taxon>Eukaryota</taxon>
        <taxon>Viridiplantae</taxon>
        <taxon>Streptophyta</taxon>
        <taxon>Embryophyta</taxon>
        <taxon>Tracheophyta</taxon>
        <taxon>Spermatophyta</taxon>
        <taxon>Magnoliopsida</taxon>
        <taxon>eudicotyledons</taxon>
        <taxon>Gunneridae</taxon>
        <taxon>Pentapetalae</taxon>
        <taxon>rosids</taxon>
        <taxon>fabids</taxon>
        <taxon>Fabales</taxon>
        <taxon>Fabaceae</taxon>
        <taxon>Papilionoideae</taxon>
        <taxon>50 kb inversion clade</taxon>
        <taxon>dalbergioids sensu lato</taxon>
        <taxon>Dalbergieae</taxon>
        <taxon>Pterocarpus clade</taxon>
        <taxon>Arachis</taxon>
    </lineage>
</organism>
<dbReference type="AlphaFoldDB" id="A0A445BCN3"/>
<dbReference type="EMBL" id="SDMP01000009">
    <property type="protein sequence ID" value="RYR36444.1"/>
    <property type="molecule type" value="Genomic_DNA"/>
</dbReference>
<proteinExistence type="predicted"/>
<sequence>MTTKDSFLILVHYKGTIKKKTQSKIKFIDKDSLSVFIRPSISLDRVKYDSFVIGSNNDLQFSEVRISELLAKLVDEVSSSGGSNRNH</sequence>
<reference evidence="1 2" key="1">
    <citation type="submission" date="2019-01" db="EMBL/GenBank/DDBJ databases">
        <title>Sequencing of cultivated peanut Arachis hypogaea provides insights into genome evolution and oil improvement.</title>
        <authorList>
            <person name="Chen X."/>
        </authorList>
    </citation>
    <scope>NUCLEOTIDE SEQUENCE [LARGE SCALE GENOMIC DNA]</scope>
    <source>
        <strain evidence="2">cv. Fuhuasheng</strain>
        <tissue evidence="1">Leaves</tissue>
    </source>
</reference>
<protein>
    <submittedName>
        <fullName evidence="1">Uncharacterized protein</fullName>
    </submittedName>
</protein>
<evidence type="ECO:0000313" key="1">
    <source>
        <dbReference type="EMBL" id="RYR36444.1"/>
    </source>
</evidence>
<keyword evidence="2" id="KW-1185">Reference proteome</keyword>
<accession>A0A445BCN3</accession>
<gene>
    <name evidence="1" type="ORF">Ahy_A09g041406</name>
</gene>